<name>A0ABV9I724_9DEIO</name>
<proteinExistence type="predicted"/>
<reference evidence="3" key="1">
    <citation type="journal article" date="2019" name="Int. J. Syst. Evol. Microbiol.">
        <title>The Global Catalogue of Microorganisms (GCM) 10K type strain sequencing project: providing services to taxonomists for standard genome sequencing and annotation.</title>
        <authorList>
            <consortium name="The Broad Institute Genomics Platform"/>
            <consortium name="The Broad Institute Genome Sequencing Center for Infectious Disease"/>
            <person name="Wu L."/>
            <person name="Ma J."/>
        </authorList>
    </citation>
    <scope>NUCLEOTIDE SEQUENCE [LARGE SCALE GENOMIC DNA]</scope>
    <source>
        <strain evidence="3">CCUG 55995</strain>
    </source>
</reference>
<evidence type="ECO:0000313" key="3">
    <source>
        <dbReference type="Proteomes" id="UP001595952"/>
    </source>
</evidence>
<dbReference type="EMBL" id="JBHSEI010000002">
    <property type="protein sequence ID" value="MFC4637872.1"/>
    <property type="molecule type" value="Genomic_DNA"/>
</dbReference>
<accession>A0ABV9I724</accession>
<organism evidence="2 3">
    <name type="scientific">Deinococcus hohokamensis</name>
    <dbReference type="NCBI Taxonomy" id="309883"/>
    <lineage>
        <taxon>Bacteria</taxon>
        <taxon>Thermotogati</taxon>
        <taxon>Deinococcota</taxon>
        <taxon>Deinococci</taxon>
        <taxon>Deinococcales</taxon>
        <taxon>Deinococcaceae</taxon>
        <taxon>Deinococcus</taxon>
    </lineage>
</organism>
<feature type="region of interest" description="Disordered" evidence="1">
    <location>
        <begin position="71"/>
        <end position="92"/>
    </location>
</feature>
<keyword evidence="3" id="KW-1185">Reference proteome</keyword>
<dbReference type="RefSeq" id="WP_380060899.1">
    <property type="nucleotide sequence ID" value="NZ_JBHSEI010000002.1"/>
</dbReference>
<gene>
    <name evidence="2" type="ORF">ACFO0D_05915</name>
</gene>
<dbReference type="Proteomes" id="UP001595952">
    <property type="component" value="Unassembled WGS sequence"/>
</dbReference>
<feature type="compositionally biased region" description="Basic residues" evidence="1">
    <location>
        <begin position="71"/>
        <end position="86"/>
    </location>
</feature>
<evidence type="ECO:0000256" key="1">
    <source>
        <dbReference type="SAM" id="MobiDB-lite"/>
    </source>
</evidence>
<evidence type="ECO:0000313" key="2">
    <source>
        <dbReference type="EMBL" id="MFC4637872.1"/>
    </source>
</evidence>
<comment type="caution">
    <text evidence="2">The sequence shown here is derived from an EMBL/GenBank/DDBJ whole genome shotgun (WGS) entry which is preliminary data.</text>
</comment>
<protein>
    <submittedName>
        <fullName evidence="2">Uncharacterized protein</fullName>
    </submittedName>
</protein>
<sequence length="92" mass="9957">MPLSARLNGERLISVDLGTEAFEARRGEGALQMACCDASALAKRSVRGLPFFAHVPRGACEYAGESELHAHAKAGRTRRRLGSRRRSAGEHP</sequence>